<dbReference type="Proteomes" id="UP000002357">
    <property type="component" value="Chromosome"/>
</dbReference>
<evidence type="ECO:0000313" key="2">
    <source>
        <dbReference type="Proteomes" id="UP000002357"/>
    </source>
</evidence>
<feature type="non-terminal residue" evidence="1">
    <location>
        <position position="1"/>
    </location>
</feature>
<sequence length="57" mass="6319">PSSSFVSGDRQLWPKRRWCLRATSAGLPWACDCGWARSSKAVERDSSFERSAAAARC</sequence>
<keyword evidence="2" id="KW-1185">Reference proteome</keyword>
<dbReference type="AlphaFoldDB" id="E2PZP2"/>
<evidence type="ECO:0000313" key="1">
    <source>
        <dbReference type="EMBL" id="EFG06351.1"/>
    </source>
</evidence>
<dbReference type="EMBL" id="CM000913">
    <property type="protein sequence ID" value="EFG06351.1"/>
    <property type="molecule type" value="Genomic_DNA"/>
</dbReference>
<accession>E2PZP2</accession>
<organism evidence="1 2">
    <name type="scientific">Streptomyces clavuligerus</name>
    <dbReference type="NCBI Taxonomy" id="1901"/>
    <lineage>
        <taxon>Bacteria</taxon>
        <taxon>Bacillati</taxon>
        <taxon>Actinomycetota</taxon>
        <taxon>Actinomycetes</taxon>
        <taxon>Kitasatosporales</taxon>
        <taxon>Streptomycetaceae</taxon>
        <taxon>Streptomyces</taxon>
    </lineage>
</organism>
<protein>
    <submittedName>
        <fullName evidence="1">Uncharacterized protein</fullName>
    </submittedName>
</protein>
<proteinExistence type="predicted"/>
<name>E2PZP2_STRCL</name>
<reference evidence="1 2" key="1">
    <citation type="journal article" date="2010" name="Genome Biol. Evol.">
        <title>The sequence of a 1.8-mb bacterial linear plasmid reveals a rich evolutionary reservoir of secondary metabolic pathways.</title>
        <authorList>
            <person name="Medema M.H."/>
            <person name="Trefzer A."/>
            <person name="Kovalchuk A."/>
            <person name="van den Berg M."/>
            <person name="Mueller U."/>
            <person name="Heijne W."/>
            <person name="Wu L."/>
            <person name="Alam M.T."/>
            <person name="Ronning C.M."/>
            <person name="Nierman W.C."/>
            <person name="Bovenberg R.A.L."/>
            <person name="Breitling R."/>
            <person name="Takano E."/>
        </authorList>
    </citation>
    <scope>NUCLEOTIDE SEQUENCE [LARGE SCALE GENOMIC DNA]</scope>
    <source>
        <strain evidence="2">ATCC 27064 / DSM 738 / JCM 4710 / NBRC 13307 / NCIMB 12785 / NRRL 3585 / VKM Ac-602</strain>
    </source>
</reference>
<gene>
    <name evidence="1" type="ORF">SCLAV_1272</name>
</gene>